<sequence>MAYQTLEYFKVIYKKPFALIHCWRILKEAPKWQDLYLATKNSPAMGRSVIAASLTSRPPTTPRQQAGPSGKGGEPTLSWTPSVRPPTLPSRRHSRRCGPRRTP</sequence>
<dbReference type="InParanoid" id="A0A2K2DJG9"/>
<dbReference type="Proteomes" id="UP000008810">
    <property type="component" value="Chromosome 1"/>
</dbReference>
<gene>
    <name evidence="3" type="ORF">BRADI_1g14493v3</name>
</gene>
<organism evidence="3">
    <name type="scientific">Brachypodium distachyon</name>
    <name type="common">Purple false brome</name>
    <name type="synonym">Trachynia distachya</name>
    <dbReference type="NCBI Taxonomy" id="15368"/>
    <lineage>
        <taxon>Eukaryota</taxon>
        <taxon>Viridiplantae</taxon>
        <taxon>Streptophyta</taxon>
        <taxon>Embryophyta</taxon>
        <taxon>Tracheophyta</taxon>
        <taxon>Spermatophyta</taxon>
        <taxon>Magnoliopsida</taxon>
        <taxon>Liliopsida</taxon>
        <taxon>Poales</taxon>
        <taxon>Poaceae</taxon>
        <taxon>BOP clade</taxon>
        <taxon>Pooideae</taxon>
        <taxon>Stipodae</taxon>
        <taxon>Brachypodieae</taxon>
        <taxon>Brachypodium</taxon>
    </lineage>
</organism>
<feature type="region of interest" description="Disordered" evidence="1">
    <location>
        <begin position="48"/>
        <end position="103"/>
    </location>
</feature>
<dbReference type="InterPro" id="IPR029466">
    <property type="entry name" value="NAM-associated_C"/>
</dbReference>
<dbReference type="EMBL" id="CM000880">
    <property type="protein sequence ID" value="PNT74421.1"/>
    <property type="molecule type" value="Genomic_DNA"/>
</dbReference>
<dbReference type="Pfam" id="PF14303">
    <property type="entry name" value="NAM-associated"/>
    <property type="match status" value="1"/>
</dbReference>
<name>A0A2K2DJG9_BRADI</name>
<evidence type="ECO:0000313" key="4">
    <source>
        <dbReference type="EnsemblPlants" id="PNT74421"/>
    </source>
</evidence>
<reference evidence="4" key="3">
    <citation type="submission" date="2018-08" db="UniProtKB">
        <authorList>
            <consortium name="EnsemblPlants"/>
        </authorList>
    </citation>
    <scope>IDENTIFICATION</scope>
    <source>
        <strain evidence="4">cv. Bd21</strain>
    </source>
</reference>
<evidence type="ECO:0000313" key="3">
    <source>
        <dbReference type="EMBL" id="PNT74421.1"/>
    </source>
</evidence>
<reference evidence="3 4" key="1">
    <citation type="journal article" date="2010" name="Nature">
        <title>Genome sequencing and analysis of the model grass Brachypodium distachyon.</title>
        <authorList>
            <consortium name="International Brachypodium Initiative"/>
        </authorList>
    </citation>
    <scope>NUCLEOTIDE SEQUENCE [LARGE SCALE GENOMIC DNA]</scope>
    <source>
        <strain evidence="3 4">Bd21</strain>
    </source>
</reference>
<dbReference type="EnsemblPlants" id="PNT74421">
    <property type="protein sequence ID" value="PNT74421"/>
    <property type="gene ID" value="BRADI_1g14493v3"/>
</dbReference>
<protein>
    <recommendedName>
        <fullName evidence="2">No apical meristem-associated C-terminal domain-containing protein</fullName>
    </recommendedName>
</protein>
<dbReference type="AlphaFoldDB" id="A0A2K2DJG9"/>
<proteinExistence type="predicted"/>
<feature type="compositionally biased region" description="Basic residues" evidence="1">
    <location>
        <begin position="90"/>
        <end position="103"/>
    </location>
</feature>
<evidence type="ECO:0000259" key="2">
    <source>
        <dbReference type="Pfam" id="PF14303"/>
    </source>
</evidence>
<reference evidence="3" key="2">
    <citation type="submission" date="2017-06" db="EMBL/GenBank/DDBJ databases">
        <title>WGS assembly of Brachypodium distachyon.</title>
        <authorList>
            <consortium name="The International Brachypodium Initiative"/>
            <person name="Lucas S."/>
            <person name="Harmon-Smith M."/>
            <person name="Lail K."/>
            <person name="Tice H."/>
            <person name="Grimwood J."/>
            <person name="Bruce D."/>
            <person name="Barry K."/>
            <person name="Shu S."/>
            <person name="Lindquist E."/>
            <person name="Wang M."/>
            <person name="Pitluck S."/>
            <person name="Vogel J.P."/>
            <person name="Garvin D.F."/>
            <person name="Mockler T.C."/>
            <person name="Schmutz J."/>
            <person name="Rokhsar D."/>
            <person name="Bevan M.W."/>
        </authorList>
    </citation>
    <scope>NUCLEOTIDE SEQUENCE</scope>
    <source>
        <strain evidence="3">Bd21</strain>
    </source>
</reference>
<feature type="domain" description="No apical meristem-associated C-terminal" evidence="2">
    <location>
        <begin position="15"/>
        <end position="73"/>
    </location>
</feature>
<feature type="compositionally biased region" description="Polar residues" evidence="1">
    <location>
        <begin position="53"/>
        <end position="67"/>
    </location>
</feature>
<evidence type="ECO:0000313" key="5">
    <source>
        <dbReference type="Proteomes" id="UP000008810"/>
    </source>
</evidence>
<accession>A0A2K2DJG9</accession>
<evidence type="ECO:0000256" key="1">
    <source>
        <dbReference type="SAM" id="MobiDB-lite"/>
    </source>
</evidence>
<keyword evidence="5" id="KW-1185">Reference proteome</keyword>
<dbReference type="OrthoDB" id="10645984at2759"/>
<dbReference type="Gramene" id="PNT74421">
    <property type="protein sequence ID" value="PNT74421"/>
    <property type="gene ID" value="BRADI_1g14493v3"/>
</dbReference>